<keyword evidence="4" id="KW-1185">Reference proteome</keyword>
<reference evidence="3 4" key="1">
    <citation type="submission" date="2019-01" db="EMBL/GenBank/DDBJ databases">
        <authorList>
            <person name="Deng T."/>
        </authorList>
    </citation>
    <scope>NUCLEOTIDE SEQUENCE [LARGE SCALE GENOMIC DNA]</scope>
    <source>
        <strain evidence="3 4">F8825</strain>
    </source>
</reference>
<feature type="domain" description="Isochorismatase-like" evidence="2">
    <location>
        <begin position="76"/>
        <end position="276"/>
    </location>
</feature>
<dbReference type="GO" id="GO:0016787">
    <property type="term" value="F:hydrolase activity"/>
    <property type="evidence" value="ECO:0007669"/>
    <property type="project" value="UniProtKB-KW"/>
</dbReference>
<dbReference type="RefSeq" id="WP_129331585.1">
    <property type="nucleotide sequence ID" value="NZ_SDVB01000191.1"/>
</dbReference>
<dbReference type="PROSITE" id="PS51318">
    <property type="entry name" value="TAT"/>
    <property type="match status" value="1"/>
</dbReference>
<evidence type="ECO:0000313" key="4">
    <source>
        <dbReference type="Proteomes" id="UP000291088"/>
    </source>
</evidence>
<keyword evidence="1 3" id="KW-0378">Hydrolase</keyword>
<dbReference type="OrthoDB" id="9807387at2"/>
<dbReference type="EMBL" id="SDVB01000191">
    <property type="protein sequence ID" value="RYC15644.1"/>
    <property type="molecule type" value="Genomic_DNA"/>
</dbReference>
<dbReference type="AlphaFoldDB" id="A0A4Q2TF28"/>
<proteinExistence type="predicted"/>
<sequence length="285" mass="30693">MCSHDDHCHCDHAEIERAGLTRRKAILSAGVAATAALSVALSASAADAATKKDDKYADPKEPALPASTMQLRKAETALVVIDPQVDFLSPKGVTWGVVGPSVTEHNVVSNIGKLFAAAKSGGFTVAVSPHYYYPTDHGWKFEGALEKLMHSIGMFDRKGPLDLTDFRNSGADFMPEYKEYIEDNKTVIVSPHKVYGPETNDLVLQLRKRGVSQVVLAGMSANLCVESHMRELLEQGFEVAVVKDATAAAILPDGDGYLAAITNFRYMANAVWSTEDALGRIAAAQ</sequence>
<dbReference type="CDD" id="cd00431">
    <property type="entry name" value="cysteine_hydrolases"/>
    <property type="match status" value="1"/>
</dbReference>
<accession>A0A4Q2TF28</accession>
<dbReference type="InterPro" id="IPR000868">
    <property type="entry name" value="Isochorismatase-like_dom"/>
</dbReference>
<comment type="caution">
    <text evidence="3">The sequence shown here is derived from an EMBL/GenBank/DDBJ whole genome shotgun (WGS) entry which is preliminary data.</text>
</comment>
<dbReference type="Proteomes" id="UP000291088">
    <property type="component" value="Unassembled WGS sequence"/>
</dbReference>
<organism evidence="3 4">
    <name type="scientific">Ciceribacter ferrooxidans</name>
    <dbReference type="NCBI Taxonomy" id="2509717"/>
    <lineage>
        <taxon>Bacteria</taxon>
        <taxon>Pseudomonadati</taxon>
        <taxon>Pseudomonadota</taxon>
        <taxon>Alphaproteobacteria</taxon>
        <taxon>Hyphomicrobiales</taxon>
        <taxon>Rhizobiaceae</taxon>
        <taxon>Ciceribacter</taxon>
    </lineage>
</organism>
<name>A0A4Q2TF28_9HYPH</name>
<dbReference type="Pfam" id="PF00857">
    <property type="entry name" value="Isochorismatase"/>
    <property type="match status" value="1"/>
</dbReference>
<dbReference type="PANTHER" id="PTHR43540">
    <property type="entry name" value="PEROXYUREIDOACRYLATE/UREIDOACRYLATE AMIDOHYDROLASE-RELATED"/>
    <property type="match status" value="1"/>
</dbReference>
<dbReference type="InterPro" id="IPR050272">
    <property type="entry name" value="Isochorismatase-like_hydrls"/>
</dbReference>
<evidence type="ECO:0000259" key="2">
    <source>
        <dbReference type="Pfam" id="PF00857"/>
    </source>
</evidence>
<dbReference type="InterPro" id="IPR006311">
    <property type="entry name" value="TAT_signal"/>
</dbReference>
<dbReference type="InterPro" id="IPR036380">
    <property type="entry name" value="Isochorismatase-like_sf"/>
</dbReference>
<dbReference type="SUPFAM" id="SSF52499">
    <property type="entry name" value="Isochorismatase-like hydrolases"/>
    <property type="match status" value="1"/>
</dbReference>
<protein>
    <submittedName>
        <fullName evidence="3">Cysteine hydrolase</fullName>
    </submittedName>
</protein>
<evidence type="ECO:0000256" key="1">
    <source>
        <dbReference type="ARBA" id="ARBA00022801"/>
    </source>
</evidence>
<evidence type="ECO:0000313" key="3">
    <source>
        <dbReference type="EMBL" id="RYC15644.1"/>
    </source>
</evidence>
<dbReference type="Gene3D" id="3.40.50.850">
    <property type="entry name" value="Isochorismatase-like"/>
    <property type="match status" value="1"/>
</dbReference>
<gene>
    <name evidence="3" type="ORF">EUU22_08460</name>
</gene>